<organism evidence="2 3">
    <name type="scientific">Sandaracinus amylolyticus</name>
    <dbReference type="NCBI Taxonomy" id="927083"/>
    <lineage>
        <taxon>Bacteria</taxon>
        <taxon>Pseudomonadati</taxon>
        <taxon>Myxococcota</taxon>
        <taxon>Polyangia</taxon>
        <taxon>Polyangiales</taxon>
        <taxon>Sandaracinaceae</taxon>
        <taxon>Sandaracinus</taxon>
    </lineage>
</organism>
<dbReference type="KEGG" id="samy:DB32_005233"/>
<gene>
    <name evidence="2" type="ORF">DB32_005233</name>
</gene>
<feature type="region of interest" description="Disordered" evidence="1">
    <location>
        <begin position="134"/>
        <end position="156"/>
    </location>
</feature>
<keyword evidence="3" id="KW-1185">Reference proteome</keyword>
<accession>A0A0F6SG51</accession>
<reference evidence="2 3" key="1">
    <citation type="submission" date="2015-03" db="EMBL/GenBank/DDBJ databases">
        <title>Genome assembly of Sandaracinus amylolyticus DSM 53668.</title>
        <authorList>
            <person name="Sharma G."/>
            <person name="Subramanian S."/>
        </authorList>
    </citation>
    <scope>NUCLEOTIDE SEQUENCE [LARGE SCALE GENOMIC DNA]</scope>
    <source>
        <strain evidence="2 3">DSM 53668</strain>
    </source>
</reference>
<dbReference type="Proteomes" id="UP000034883">
    <property type="component" value="Chromosome"/>
</dbReference>
<name>A0A0F6SG51_9BACT</name>
<sequence length="156" mass="17397">MNATELLSDRARDVRALLDAVESTDDQLRLRDLASRLAAHLRVEEEILFPLARTSGDLEDRTVSAEVLRRMSAPGADHAKLSRVMELAEARLDGAYDAYDDLLHHAIDDATLERIGDALAARFEDGVRGTTRGLRTGARRAPQRRARPMRAAARRR</sequence>
<evidence type="ECO:0000313" key="2">
    <source>
        <dbReference type="EMBL" id="AKF08084.1"/>
    </source>
</evidence>
<feature type="compositionally biased region" description="Basic residues" evidence="1">
    <location>
        <begin position="137"/>
        <end position="156"/>
    </location>
</feature>
<protein>
    <submittedName>
        <fullName evidence="2">Regulator protein</fullName>
    </submittedName>
</protein>
<evidence type="ECO:0000256" key="1">
    <source>
        <dbReference type="SAM" id="MobiDB-lite"/>
    </source>
</evidence>
<dbReference type="AlphaFoldDB" id="A0A0F6SG51"/>
<proteinExistence type="predicted"/>
<dbReference type="EMBL" id="CP011125">
    <property type="protein sequence ID" value="AKF08084.1"/>
    <property type="molecule type" value="Genomic_DNA"/>
</dbReference>
<evidence type="ECO:0000313" key="3">
    <source>
        <dbReference type="Proteomes" id="UP000034883"/>
    </source>
</evidence>
<dbReference type="RefSeq" id="WP_053235269.1">
    <property type="nucleotide sequence ID" value="NZ_CP011125.1"/>
</dbReference>